<evidence type="ECO:0000256" key="1">
    <source>
        <dbReference type="ARBA" id="ARBA00004168"/>
    </source>
</evidence>
<dbReference type="Proteomes" id="UP000321816">
    <property type="component" value="Chromosome"/>
</dbReference>
<proteinExistence type="predicted"/>
<gene>
    <name evidence="9" type="ORF">FTX54_001250</name>
</gene>
<feature type="chain" id="PRO_5044096846" evidence="7">
    <location>
        <begin position="24"/>
        <end position="445"/>
    </location>
</feature>
<feature type="domain" description="Gram-positive cocci surface proteins LPxTG" evidence="8">
    <location>
        <begin position="405"/>
        <end position="445"/>
    </location>
</feature>
<dbReference type="PROSITE" id="PS50847">
    <property type="entry name" value="GRAM_POS_ANCHORING"/>
    <property type="match status" value="1"/>
</dbReference>
<evidence type="ECO:0000313" key="10">
    <source>
        <dbReference type="Proteomes" id="UP000321816"/>
    </source>
</evidence>
<keyword evidence="5" id="KW-0572">Peptidoglycan-anchor</keyword>
<feature type="transmembrane region" description="Helical" evidence="6">
    <location>
        <begin position="418"/>
        <end position="437"/>
    </location>
</feature>
<evidence type="ECO:0000256" key="6">
    <source>
        <dbReference type="SAM" id="Phobius"/>
    </source>
</evidence>
<evidence type="ECO:0000256" key="3">
    <source>
        <dbReference type="ARBA" id="ARBA00022525"/>
    </source>
</evidence>
<name>A0A5C7FFJ9_9BACI</name>
<evidence type="ECO:0000256" key="2">
    <source>
        <dbReference type="ARBA" id="ARBA00022512"/>
    </source>
</evidence>
<keyword evidence="6" id="KW-0812">Transmembrane</keyword>
<keyword evidence="6" id="KW-0472">Membrane</keyword>
<dbReference type="AlphaFoldDB" id="A0A5C7FFJ9"/>
<organism evidence="9 10">
    <name type="scientific">Alkalicoccus halolimnae</name>
    <dbReference type="NCBI Taxonomy" id="1667239"/>
    <lineage>
        <taxon>Bacteria</taxon>
        <taxon>Bacillati</taxon>
        <taxon>Bacillota</taxon>
        <taxon>Bacilli</taxon>
        <taxon>Bacillales</taxon>
        <taxon>Bacillaceae</taxon>
        <taxon>Alkalicoccus</taxon>
    </lineage>
</organism>
<dbReference type="OrthoDB" id="2657432at2"/>
<keyword evidence="2" id="KW-0134">Cell wall</keyword>
<sequence>MKMKRTILASCAAFVLFPSTAMAADHEVRPNVSTPAADLRADLDYLLSEHFVLAVETMQKTYDEAPDAEAVEEALLQNSMDMVTALEPIYGEEGAEQFGEIFVGHNDYTDAVVEAEKAGDEAARSDAEEEIEAFVVEFAAFLDTATEGNLPQEAAEEAIRAHEMDVLSTFDNYADENYEAAYTAYRDGFDRMYDISEVLSGAIVSQMPETFDHTAVDTPAAELRSTWNQLASEHFALATLGMQKGLNQADDYDFAAWAENQNSQDFQAAIASIYGEEAGSRFLTLWEPDHINAQGDLVAAAIEDDMEKRETALNHIDMFTEEFGAFLEAATDENLSAEAAQETLTVHEEQILRTFDKRVEGNYTEASDSFREGYQFMFGVGEALSGAITKQMPEQFAAEEMPEEMPATGLGGTSSRSIGLWALTTALFAAAGAFLYGRKKYENEA</sequence>
<protein>
    <submittedName>
        <fullName evidence="9">Copper amine oxidase</fullName>
    </submittedName>
</protein>
<reference evidence="9 10" key="1">
    <citation type="submission" date="2024-01" db="EMBL/GenBank/DDBJ databases">
        <title>Complete Genome Sequence of Alkalicoccus halolimnae BZ-SZ-XJ29T, a Moderately Halophilic Bacterium Isolated from a Salt Lake.</title>
        <authorList>
            <person name="Zhao B."/>
        </authorList>
    </citation>
    <scope>NUCLEOTIDE SEQUENCE [LARGE SCALE GENOMIC DNA]</scope>
    <source>
        <strain evidence="9 10">BZ-SZ-XJ29</strain>
    </source>
</reference>
<keyword evidence="6" id="KW-1133">Transmembrane helix</keyword>
<evidence type="ECO:0000313" key="9">
    <source>
        <dbReference type="EMBL" id="WWD80221.1"/>
    </source>
</evidence>
<dbReference type="RefSeq" id="WP_147804268.1">
    <property type="nucleotide sequence ID" value="NZ_CP144914.1"/>
</dbReference>
<keyword evidence="3" id="KW-0964">Secreted</keyword>
<evidence type="ECO:0000256" key="4">
    <source>
        <dbReference type="ARBA" id="ARBA00022729"/>
    </source>
</evidence>
<keyword evidence="4 7" id="KW-0732">Signal</keyword>
<feature type="signal peptide" evidence="7">
    <location>
        <begin position="1"/>
        <end position="23"/>
    </location>
</feature>
<dbReference type="KEGG" id="ahal:FTX54_001250"/>
<evidence type="ECO:0000256" key="5">
    <source>
        <dbReference type="ARBA" id="ARBA00023088"/>
    </source>
</evidence>
<keyword evidence="10" id="KW-1185">Reference proteome</keyword>
<comment type="subcellular location">
    <subcellularLocation>
        <location evidence="1">Secreted</location>
        <location evidence="1">Cell wall</location>
        <topology evidence="1">Peptidoglycan-anchor</topology>
    </subcellularLocation>
</comment>
<dbReference type="InterPro" id="IPR019931">
    <property type="entry name" value="LPXTG_anchor"/>
</dbReference>
<evidence type="ECO:0000259" key="8">
    <source>
        <dbReference type="PROSITE" id="PS50847"/>
    </source>
</evidence>
<accession>A0A5C7FFJ9</accession>
<dbReference type="EMBL" id="CP144914">
    <property type="protein sequence ID" value="WWD80221.1"/>
    <property type="molecule type" value="Genomic_DNA"/>
</dbReference>
<evidence type="ECO:0000256" key="7">
    <source>
        <dbReference type="SAM" id="SignalP"/>
    </source>
</evidence>